<accession>A0A378TNZ6</accession>
<dbReference type="InterPro" id="IPR012349">
    <property type="entry name" value="Split_barrel_FMN-bd"/>
</dbReference>
<dbReference type="OrthoDB" id="3778270at2"/>
<proteinExistence type="predicted"/>
<dbReference type="RefSeq" id="WP_115281068.1">
    <property type="nucleotide sequence ID" value="NZ_AP022600.1"/>
</dbReference>
<keyword evidence="2" id="KW-1185">Reference proteome</keyword>
<dbReference type="EMBL" id="UGQT01000001">
    <property type="protein sequence ID" value="STZ62350.1"/>
    <property type="molecule type" value="Genomic_DNA"/>
</dbReference>
<gene>
    <name evidence="1" type="ORF">NCTC10821_05919</name>
</gene>
<dbReference type="AlphaFoldDB" id="A0A378TNZ6"/>
<evidence type="ECO:0000313" key="2">
    <source>
        <dbReference type="Proteomes" id="UP000254978"/>
    </source>
</evidence>
<name>A0A378TNZ6_9MYCO</name>
<sequence>MTNELTHTAKATVLTFNKRVLNPLMLLLAGRKYWYASRLQHVGRRTGTKYSTPVVADQIGTDVIVPLPYGTHVDWLRNVMTANSATITTRGQTMTVADPQIVAAEKVLPLLPPRRGRALSRFGGKNFVKFSVRS</sequence>
<organism evidence="1 2">
    <name type="scientific">Mycolicibacterium tokaiense</name>
    <dbReference type="NCBI Taxonomy" id="39695"/>
    <lineage>
        <taxon>Bacteria</taxon>
        <taxon>Bacillati</taxon>
        <taxon>Actinomycetota</taxon>
        <taxon>Actinomycetes</taxon>
        <taxon>Mycobacteriales</taxon>
        <taxon>Mycobacteriaceae</taxon>
        <taxon>Mycolicibacterium</taxon>
    </lineage>
</organism>
<protein>
    <submittedName>
        <fullName evidence="1">Deazaflavin-dependent nitroreductase family protein</fullName>
    </submittedName>
</protein>
<evidence type="ECO:0000313" key="1">
    <source>
        <dbReference type="EMBL" id="STZ62350.1"/>
    </source>
</evidence>
<dbReference type="Proteomes" id="UP000254978">
    <property type="component" value="Unassembled WGS sequence"/>
</dbReference>
<dbReference type="Gene3D" id="2.30.110.10">
    <property type="entry name" value="Electron Transport, Fmn-binding Protein, Chain A"/>
    <property type="match status" value="1"/>
</dbReference>
<reference evidence="1 2" key="1">
    <citation type="submission" date="2018-06" db="EMBL/GenBank/DDBJ databases">
        <authorList>
            <consortium name="Pathogen Informatics"/>
            <person name="Doyle S."/>
        </authorList>
    </citation>
    <scope>NUCLEOTIDE SEQUENCE [LARGE SCALE GENOMIC DNA]</scope>
    <source>
        <strain evidence="1 2">NCTC10821</strain>
    </source>
</reference>